<dbReference type="InterPro" id="IPR010998">
    <property type="entry name" value="Integrase_recombinase_N"/>
</dbReference>
<dbReference type="EMBL" id="WMEQ01000018">
    <property type="protein sequence ID" value="MYL35555.1"/>
    <property type="molecule type" value="Genomic_DNA"/>
</dbReference>
<proteinExistence type="predicted"/>
<dbReference type="InterPro" id="IPR013762">
    <property type="entry name" value="Integrase-like_cat_sf"/>
</dbReference>
<dbReference type="InterPro" id="IPR011010">
    <property type="entry name" value="DNA_brk_join_enz"/>
</dbReference>
<dbReference type="Proteomes" id="UP000468638">
    <property type="component" value="Unassembled WGS sequence"/>
</dbReference>
<dbReference type="PROSITE" id="PS51898">
    <property type="entry name" value="TYR_RECOMBINASE"/>
    <property type="match status" value="1"/>
</dbReference>
<dbReference type="Gene3D" id="1.10.443.10">
    <property type="entry name" value="Intergrase catalytic core"/>
    <property type="match status" value="1"/>
</dbReference>
<evidence type="ECO:0000259" key="3">
    <source>
        <dbReference type="PROSITE" id="PS51898"/>
    </source>
</evidence>
<organism evidence="4 5">
    <name type="scientific">Pontibacillus yanchengensis</name>
    <dbReference type="NCBI Taxonomy" id="462910"/>
    <lineage>
        <taxon>Bacteria</taxon>
        <taxon>Bacillati</taxon>
        <taxon>Bacillota</taxon>
        <taxon>Bacilli</taxon>
        <taxon>Bacillales</taxon>
        <taxon>Bacillaceae</taxon>
        <taxon>Pontibacillus</taxon>
    </lineage>
</organism>
<feature type="domain" description="Tyr recombinase" evidence="3">
    <location>
        <begin position="376"/>
        <end position="550"/>
    </location>
</feature>
<protein>
    <submittedName>
        <fullName evidence="4">Tyrosine-type recombinase/integrase</fullName>
    </submittedName>
</protein>
<dbReference type="GO" id="GO:0006310">
    <property type="term" value="P:DNA recombination"/>
    <property type="evidence" value="ECO:0007669"/>
    <property type="project" value="UniProtKB-KW"/>
</dbReference>
<evidence type="ECO:0000256" key="2">
    <source>
        <dbReference type="ARBA" id="ARBA00023172"/>
    </source>
</evidence>
<evidence type="ECO:0000313" key="5">
    <source>
        <dbReference type="Proteomes" id="UP000468638"/>
    </source>
</evidence>
<dbReference type="Gene3D" id="1.10.150.130">
    <property type="match status" value="1"/>
</dbReference>
<name>A0A6I5A5C0_9BACI</name>
<keyword evidence="2" id="KW-0233">DNA recombination</keyword>
<dbReference type="GO" id="GO:0015074">
    <property type="term" value="P:DNA integration"/>
    <property type="evidence" value="ECO:0007669"/>
    <property type="project" value="InterPro"/>
</dbReference>
<evidence type="ECO:0000313" key="4">
    <source>
        <dbReference type="EMBL" id="MYL35555.1"/>
    </source>
</evidence>
<sequence>MIKVQYEQLPLNFGEMDSTQTLENPIEESTNILLEKECENTSQKDSVELEVMQSGQDEVQTITEIDGLFTENDLNRFGKGRKGWHGNAISRNKFSDLRIENPVYGNDVNAKHFHYRKDWIDNMIEKMYEININLENESISKGNINDWLYTKEIHEQFDSLQIRKYMRSKLHVSLRVYKTNITMFKKIVPLMMSFNKKELNDFKREDYLNPEVIKMVIDPLNSMELIYYQSFLNSLKPFKKVKLDDYVDKINHKTKFDHPLVRVVESVLKKERNIKPQSFHNNYYIPVRTFVNWAISSLVKFQNQSINTFIFNMVTSEDLDDYKSFLIKQVKEEELTEITAKRNLQYVRSFLQLLFRKKKIVRDVTRNLTNIKADEYFYRRLPPDEEIQELINAIEHYSSNPIGDKLALSLMLLMGFRGCEVASLSWKDINLSTRSISITDTKGMDAILPIPTKVYDLLILYQRKSSDKKHIFCDNPKSFTPELRLLFDSYQLIAGWDYGGGLHLYRHLFVTRLIMHCPQQIVKSLTRHISDDTVAKYVHFERKFVKNELEKLSYIGG</sequence>
<reference evidence="4 5" key="1">
    <citation type="submission" date="2019-11" db="EMBL/GenBank/DDBJ databases">
        <title>Genome sequences of 17 halophilic strains isolated from different environments.</title>
        <authorList>
            <person name="Furrow R.E."/>
        </authorList>
    </citation>
    <scope>NUCLEOTIDE SEQUENCE [LARGE SCALE GENOMIC DNA]</scope>
    <source>
        <strain evidence="4 5">22514_16_FS</strain>
    </source>
</reference>
<comment type="caution">
    <text evidence="4">The sequence shown here is derived from an EMBL/GenBank/DDBJ whole genome shotgun (WGS) entry which is preliminary data.</text>
</comment>
<keyword evidence="1" id="KW-0238">DNA-binding</keyword>
<dbReference type="InterPro" id="IPR002104">
    <property type="entry name" value="Integrase_catalytic"/>
</dbReference>
<dbReference type="AlphaFoldDB" id="A0A6I5A5C0"/>
<dbReference type="Pfam" id="PF00589">
    <property type="entry name" value="Phage_integrase"/>
    <property type="match status" value="1"/>
</dbReference>
<dbReference type="OrthoDB" id="2759316at2"/>
<gene>
    <name evidence="4" type="ORF">GLW05_18415</name>
</gene>
<evidence type="ECO:0000256" key="1">
    <source>
        <dbReference type="ARBA" id="ARBA00023125"/>
    </source>
</evidence>
<dbReference type="GO" id="GO:0003677">
    <property type="term" value="F:DNA binding"/>
    <property type="evidence" value="ECO:0007669"/>
    <property type="project" value="UniProtKB-KW"/>
</dbReference>
<dbReference type="SUPFAM" id="SSF56349">
    <property type="entry name" value="DNA breaking-rejoining enzymes"/>
    <property type="match status" value="1"/>
</dbReference>
<accession>A0A6I5A5C0</accession>